<feature type="domain" description="Reverse transcriptase" evidence="2">
    <location>
        <begin position="510"/>
        <end position="762"/>
    </location>
</feature>
<dbReference type="Pfam" id="PF00078">
    <property type="entry name" value="RVT_1"/>
    <property type="match status" value="1"/>
</dbReference>
<dbReference type="PANTHER" id="PTHR47027:SF20">
    <property type="entry name" value="REVERSE TRANSCRIPTASE-LIKE PROTEIN WITH RNA-DIRECTED DNA POLYMERASE DOMAIN"/>
    <property type="match status" value="1"/>
</dbReference>
<gene>
    <name evidence="3" type="primary">Pol</name>
    <name evidence="3" type="ORF">SNAT2548_LOCUS15846</name>
</gene>
<dbReference type="Gene3D" id="3.30.70.270">
    <property type="match status" value="1"/>
</dbReference>
<dbReference type="PROSITE" id="PS50878">
    <property type="entry name" value="RT_POL"/>
    <property type="match status" value="1"/>
</dbReference>
<reference evidence="3" key="1">
    <citation type="submission" date="2021-02" db="EMBL/GenBank/DDBJ databases">
        <authorList>
            <person name="Dougan E. K."/>
            <person name="Rhodes N."/>
            <person name="Thang M."/>
            <person name="Chan C."/>
        </authorList>
    </citation>
    <scope>NUCLEOTIDE SEQUENCE</scope>
</reference>
<dbReference type="InterPro" id="IPR043128">
    <property type="entry name" value="Rev_trsase/Diguanyl_cyclase"/>
</dbReference>
<dbReference type="SUPFAM" id="SSF56672">
    <property type="entry name" value="DNA/RNA polymerases"/>
    <property type="match status" value="1"/>
</dbReference>
<evidence type="ECO:0000259" key="2">
    <source>
        <dbReference type="PROSITE" id="PS50878"/>
    </source>
</evidence>
<comment type="caution">
    <text evidence="3">The sequence shown here is derived from an EMBL/GenBank/DDBJ whole genome shotgun (WGS) entry which is preliminary data.</text>
</comment>
<proteinExistence type="predicted"/>
<name>A0A812NK03_9DINO</name>
<evidence type="ECO:0000313" key="3">
    <source>
        <dbReference type="EMBL" id="CAE7301225.1"/>
    </source>
</evidence>
<organism evidence="3 4">
    <name type="scientific">Symbiodinium natans</name>
    <dbReference type="NCBI Taxonomy" id="878477"/>
    <lineage>
        <taxon>Eukaryota</taxon>
        <taxon>Sar</taxon>
        <taxon>Alveolata</taxon>
        <taxon>Dinophyceae</taxon>
        <taxon>Suessiales</taxon>
        <taxon>Symbiodiniaceae</taxon>
        <taxon>Symbiodinium</taxon>
    </lineage>
</organism>
<keyword evidence="4" id="KW-1185">Reference proteome</keyword>
<protein>
    <submittedName>
        <fullName evidence="3">Pol protein</fullName>
    </submittedName>
</protein>
<dbReference type="EMBL" id="CAJNDS010002066">
    <property type="protein sequence ID" value="CAE7301225.1"/>
    <property type="molecule type" value="Genomic_DNA"/>
</dbReference>
<dbReference type="PANTHER" id="PTHR47027">
    <property type="entry name" value="REVERSE TRANSCRIPTASE DOMAIN-CONTAINING PROTEIN"/>
    <property type="match status" value="1"/>
</dbReference>
<feature type="region of interest" description="Disordered" evidence="1">
    <location>
        <begin position="1"/>
        <end position="22"/>
    </location>
</feature>
<sequence length="989" mass="112352">MTPPTKAVKRATRSPLTSMDDDDDEALELQVGGNVGLSVATVANIVRSEIQRGIAPVEQQLATLQSAFGDRLGQLESSVSAQGSRIQKLEQVMASADGTPRSNASDHSAKIEKQISDLFAQMELLREPPVAIQHDYTRTMVVGGLQGLTSLQQATLWLSKTLNSLSGPSHVGTYMKSKVFQGLMFAKFKSTTDRDIAVALLRSAELTEAGNRVWATQDLPLEKRTRKTFLLGLKWQLGEWGFMKREIEIDDDYSQLKVGSSVVLTLSIVGTHMQCNWVDTWAQWEDLQTSEELKQLLARASNSLQKMGGAKGRGKSKSGVAEVQQALLFYCMLIMCNMSKEFRPLAGSRTIRVLIMQFFEINFNKNSQTIFSIWKMWLSHPQWKSMPLPVVLLTSKSHGRMIIFSFFSDVVVIAKLLLNAHVFPNKFGRSFERTSDFTSYLRGIFSTDSAWEQTSHSSFADILPFSLEELQAVLKRMKNQRGADDGGLVVEMFKFGGRDLHQCLLQIFNNMLASGRLESSWQHSLFKMLPKPGDSSMVANWRPIAVLKITYKIFSKLVHTRIQDLLEREQSWDQMGFRSLLGVDHALAVLDTVLSKAVEWNFDVWCASLDLKKAFDRIEFKPLFEALRCQGLPDCYISLLQTLYRSQSGSVKKGSPFDVERGVKQGDVMSPALFNAGLEHAFRQWKQRLMEHGLDVGAVERLTNIRYADDIMIYAKSWQELVYMIECLVQELGKIGLHLNASKSRIITTAHIDGPMYINVSDDMVEVLTAGDVHKYLRRHISADPRCRSQTELKHRFQVGWAKFRKHRHILTNKHVSIALRLKFFDTVLTPTVLFGLHVLPLTLSQIHTLDALQRRMLRSVVGWVRVANEDWHNTMSRMKHRLTAALHIHPVDTWSRQLARRQYNFAFQMLRIPNWAAAVVKWCPESNWQANFALQLHRRPGRPLTKWDDRLRSFAACNFPAVNTWTDIAETANWPPAASQYVQSFTNV</sequence>
<dbReference type="OrthoDB" id="448828at2759"/>
<dbReference type="InterPro" id="IPR000477">
    <property type="entry name" value="RT_dom"/>
</dbReference>
<dbReference type="Proteomes" id="UP000604046">
    <property type="component" value="Unassembled WGS sequence"/>
</dbReference>
<dbReference type="CDD" id="cd01650">
    <property type="entry name" value="RT_nLTR_like"/>
    <property type="match status" value="1"/>
</dbReference>
<dbReference type="AlphaFoldDB" id="A0A812NK03"/>
<evidence type="ECO:0000313" key="4">
    <source>
        <dbReference type="Proteomes" id="UP000604046"/>
    </source>
</evidence>
<dbReference type="InterPro" id="IPR043502">
    <property type="entry name" value="DNA/RNA_pol_sf"/>
</dbReference>
<evidence type="ECO:0000256" key="1">
    <source>
        <dbReference type="SAM" id="MobiDB-lite"/>
    </source>
</evidence>
<accession>A0A812NK03</accession>